<dbReference type="PANTHER" id="PTHR12563">
    <property type="entry name" value="GLYCEROL-3-PHOSPHATE ACYLTRANSFERASE"/>
    <property type="match status" value="1"/>
</dbReference>
<keyword evidence="3" id="KW-1185">Reference proteome</keyword>
<proteinExistence type="predicted"/>
<organism evidence="2 3">
    <name type="scientific">Dryococelus australis</name>
    <dbReference type="NCBI Taxonomy" id="614101"/>
    <lineage>
        <taxon>Eukaryota</taxon>
        <taxon>Metazoa</taxon>
        <taxon>Ecdysozoa</taxon>
        <taxon>Arthropoda</taxon>
        <taxon>Hexapoda</taxon>
        <taxon>Insecta</taxon>
        <taxon>Pterygota</taxon>
        <taxon>Neoptera</taxon>
        <taxon>Polyneoptera</taxon>
        <taxon>Phasmatodea</taxon>
        <taxon>Verophasmatodea</taxon>
        <taxon>Anareolatae</taxon>
        <taxon>Phasmatidae</taxon>
        <taxon>Eurycanthinae</taxon>
        <taxon>Dryococelus</taxon>
    </lineage>
</organism>
<evidence type="ECO:0000313" key="2">
    <source>
        <dbReference type="EMBL" id="KAJ8865776.1"/>
    </source>
</evidence>
<feature type="domain" description="GPAT/DHAPAT C-terminal" evidence="1">
    <location>
        <begin position="3"/>
        <end position="178"/>
    </location>
</feature>
<evidence type="ECO:0000259" key="1">
    <source>
        <dbReference type="Pfam" id="PF19277"/>
    </source>
</evidence>
<accession>A0ABQ9FZW4</accession>
<gene>
    <name evidence="2" type="ORF">PR048_033298</name>
</gene>
<sequence length="232" mass="26118">MSHYVIDSILVMALYPTLLEKLGGIAETGEKSVTVAHDPLLAFCHELFDILQFEFIFCKPCQDLSTLVVEAIDNLKVKEILCVPDEEILTEQEQWSQRYARNLDDEFGSSDEDEGGFKLPEYNVVISSESAAYLEFLHCVLRPVMDTYMVAGLSLGRLVGRELTERDLLLDILAEMKTQLDAGFITYVGGRKEAWCGVGVAEEWKEEGREAVWGGVLLANGRDEGQRWRVDC</sequence>
<dbReference type="PANTHER" id="PTHR12563:SF23">
    <property type="entry name" value="BCDNA.GH07066"/>
    <property type="match status" value="1"/>
</dbReference>
<dbReference type="InterPro" id="IPR022284">
    <property type="entry name" value="GPAT/DHAPAT"/>
</dbReference>
<dbReference type="Pfam" id="PF19277">
    <property type="entry name" value="GPAT_C"/>
    <property type="match status" value="1"/>
</dbReference>
<reference evidence="2 3" key="1">
    <citation type="submission" date="2023-02" db="EMBL/GenBank/DDBJ databases">
        <title>LHISI_Scaffold_Assembly.</title>
        <authorList>
            <person name="Stuart O.P."/>
            <person name="Cleave R."/>
            <person name="Magrath M.J.L."/>
            <person name="Mikheyev A.S."/>
        </authorList>
    </citation>
    <scope>NUCLEOTIDE SEQUENCE [LARGE SCALE GENOMIC DNA]</scope>
    <source>
        <strain evidence="2">Daus_M_001</strain>
        <tissue evidence="2">Leg muscle</tissue>
    </source>
</reference>
<dbReference type="Proteomes" id="UP001159363">
    <property type="component" value="Chromosome 16"/>
</dbReference>
<evidence type="ECO:0000313" key="3">
    <source>
        <dbReference type="Proteomes" id="UP001159363"/>
    </source>
</evidence>
<dbReference type="EMBL" id="JARBHB010000017">
    <property type="protein sequence ID" value="KAJ8865776.1"/>
    <property type="molecule type" value="Genomic_DNA"/>
</dbReference>
<protein>
    <recommendedName>
        <fullName evidence="1">GPAT/DHAPAT C-terminal domain-containing protein</fullName>
    </recommendedName>
</protein>
<name>A0ABQ9FZW4_9NEOP</name>
<comment type="caution">
    <text evidence="2">The sequence shown here is derived from an EMBL/GenBank/DDBJ whole genome shotgun (WGS) entry which is preliminary data.</text>
</comment>
<dbReference type="InterPro" id="IPR045520">
    <property type="entry name" value="GPAT/DHAPAT_C"/>
</dbReference>